<feature type="transmembrane region" description="Helical" evidence="7">
    <location>
        <begin position="95"/>
        <end position="116"/>
    </location>
</feature>
<gene>
    <name evidence="9" type="ORF">GLOTRDRAFT_44298</name>
</gene>
<dbReference type="InterPro" id="IPR052053">
    <property type="entry name" value="IM_YidH-like"/>
</dbReference>
<evidence type="ECO:0000256" key="1">
    <source>
        <dbReference type="ARBA" id="ARBA00004651"/>
    </source>
</evidence>
<evidence type="ECO:0000256" key="7">
    <source>
        <dbReference type="SAM" id="Phobius"/>
    </source>
</evidence>
<keyword evidence="3 7" id="KW-0812">Transmembrane</keyword>
<organism evidence="9 10">
    <name type="scientific">Gloeophyllum trabeum (strain ATCC 11539 / FP-39264 / Madison 617)</name>
    <name type="common">Brown rot fungus</name>
    <dbReference type="NCBI Taxonomy" id="670483"/>
    <lineage>
        <taxon>Eukaryota</taxon>
        <taxon>Fungi</taxon>
        <taxon>Dikarya</taxon>
        <taxon>Basidiomycota</taxon>
        <taxon>Agaricomycotina</taxon>
        <taxon>Agaricomycetes</taxon>
        <taxon>Gloeophyllales</taxon>
        <taxon>Gloeophyllaceae</taxon>
        <taxon>Gloeophyllum</taxon>
    </lineage>
</organism>
<feature type="compositionally biased region" description="Polar residues" evidence="6">
    <location>
        <begin position="26"/>
        <end position="39"/>
    </location>
</feature>
<dbReference type="PANTHER" id="PTHR34187:SF2">
    <property type="entry name" value="DUF202 DOMAIN-CONTAINING PROTEIN"/>
    <property type="match status" value="1"/>
</dbReference>
<feature type="domain" description="DUF202" evidence="8">
    <location>
        <begin position="86"/>
        <end position="157"/>
    </location>
</feature>
<dbReference type="Proteomes" id="UP000030669">
    <property type="component" value="Unassembled WGS sequence"/>
</dbReference>
<evidence type="ECO:0000256" key="3">
    <source>
        <dbReference type="ARBA" id="ARBA00022692"/>
    </source>
</evidence>
<evidence type="ECO:0000256" key="2">
    <source>
        <dbReference type="ARBA" id="ARBA00022475"/>
    </source>
</evidence>
<sequence length="194" mass="20509">MPAAAAHKPPPRRISFEDEDGLTAPSAASSIITPDSELSNPFADAPSNVDDVTAPSKVPPLLVLAREKLRRYNPDLVLVNSGSVARDHLANERTVLAYVRTSLALASMGVALVQFLSVKQHSALVQQFAHPLGATGMLLGLFTLVIGTSARYFVVQNALTQGHFPVARSSLFGVGLALALLVCITFGVLVAVRD</sequence>
<evidence type="ECO:0000259" key="8">
    <source>
        <dbReference type="Pfam" id="PF02656"/>
    </source>
</evidence>
<keyword evidence="2" id="KW-1003">Cell membrane</keyword>
<keyword evidence="4 7" id="KW-1133">Transmembrane helix</keyword>
<dbReference type="GeneID" id="19306263"/>
<dbReference type="PANTHER" id="PTHR34187">
    <property type="entry name" value="FGR18P"/>
    <property type="match status" value="1"/>
</dbReference>
<dbReference type="AlphaFoldDB" id="S7Q4B5"/>
<dbReference type="RefSeq" id="XP_007867229.1">
    <property type="nucleotide sequence ID" value="XM_007869038.1"/>
</dbReference>
<dbReference type="InterPro" id="IPR003807">
    <property type="entry name" value="DUF202"/>
</dbReference>
<feature type="transmembrane region" description="Helical" evidence="7">
    <location>
        <begin position="128"/>
        <end position="150"/>
    </location>
</feature>
<keyword evidence="5 7" id="KW-0472">Membrane</keyword>
<protein>
    <recommendedName>
        <fullName evidence="8">DUF202 domain-containing protein</fullName>
    </recommendedName>
</protein>
<dbReference type="EMBL" id="KB469304">
    <property type="protein sequence ID" value="EPQ54318.1"/>
    <property type="molecule type" value="Genomic_DNA"/>
</dbReference>
<dbReference type="HOGENOM" id="CLU_053359_3_1_1"/>
<evidence type="ECO:0000256" key="6">
    <source>
        <dbReference type="SAM" id="MobiDB-lite"/>
    </source>
</evidence>
<accession>S7Q4B5</accession>
<keyword evidence="10" id="KW-1185">Reference proteome</keyword>
<feature type="region of interest" description="Disordered" evidence="6">
    <location>
        <begin position="1"/>
        <end position="40"/>
    </location>
</feature>
<evidence type="ECO:0000313" key="10">
    <source>
        <dbReference type="Proteomes" id="UP000030669"/>
    </source>
</evidence>
<dbReference type="OMA" id="DELNDYH"/>
<dbReference type="GO" id="GO:0005886">
    <property type="term" value="C:plasma membrane"/>
    <property type="evidence" value="ECO:0007669"/>
    <property type="project" value="UniProtKB-SubCell"/>
</dbReference>
<proteinExistence type="predicted"/>
<name>S7Q4B5_GLOTA</name>
<evidence type="ECO:0000256" key="5">
    <source>
        <dbReference type="ARBA" id="ARBA00023136"/>
    </source>
</evidence>
<dbReference type="KEGG" id="gtr:GLOTRDRAFT_44298"/>
<dbReference type="OrthoDB" id="199599at2759"/>
<dbReference type="eggNOG" id="ENOG502STGT">
    <property type="taxonomic scope" value="Eukaryota"/>
</dbReference>
<reference evidence="9 10" key="1">
    <citation type="journal article" date="2012" name="Science">
        <title>The Paleozoic origin of enzymatic lignin decomposition reconstructed from 31 fungal genomes.</title>
        <authorList>
            <person name="Floudas D."/>
            <person name="Binder M."/>
            <person name="Riley R."/>
            <person name="Barry K."/>
            <person name="Blanchette R.A."/>
            <person name="Henrissat B."/>
            <person name="Martinez A.T."/>
            <person name="Otillar R."/>
            <person name="Spatafora J.W."/>
            <person name="Yadav J.S."/>
            <person name="Aerts A."/>
            <person name="Benoit I."/>
            <person name="Boyd A."/>
            <person name="Carlson A."/>
            <person name="Copeland A."/>
            <person name="Coutinho P.M."/>
            <person name="de Vries R.P."/>
            <person name="Ferreira P."/>
            <person name="Findley K."/>
            <person name="Foster B."/>
            <person name="Gaskell J."/>
            <person name="Glotzer D."/>
            <person name="Gorecki P."/>
            <person name="Heitman J."/>
            <person name="Hesse C."/>
            <person name="Hori C."/>
            <person name="Igarashi K."/>
            <person name="Jurgens J.A."/>
            <person name="Kallen N."/>
            <person name="Kersten P."/>
            <person name="Kohler A."/>
            <person name="Kuees U."/>
            <person name="Kumar T.K.A."/>
            <person name="Kuo A."/>
            <person name="LaButti K."/>
            <person name="Larrondo L.F."/>
            <person name="Lindquist E."/>
            <person name="Ling A."/>
            <person name="Lombard V."/>
            <person name="Lucas S."/>
            <person name="Lundell T."/>
            <person name="Martin R."/>
            <person name="McLaughlin D.J."/>
            <person name="Morgenstern I."/>
            <person name="Morin E."/>
            <person name="Murat C."/>
            <person name="Nagy L.G."/>
            <person name="Nolan M."/>
            <person name="Ohm R.A."/>
            <person name="Patyshakuliyeva A."/>
            <person name="Rokas A."/>
            <person name="Ruiz-Duenas F.J."/>
            <person name="Sabat G."/>
            <person name="Salamov A."/>
            <person name="Samejima M."/>
            <person name="Schmutz J."/>
            <person name="Slot J.C."/>
            <person name="St John F."/>
            <person name="Stenlid J."/>
            <person name="Sun H."/>
            <person name="Sun S."/>
            <person name="Syed K."/>
            <person name="Tsang A."/>
            <person name="Wiebenga A."/>
            <person name="Young D."/>
            <person name="Pisabarro A."/>
            <person name="Eastwood D.C."/>
            <person name="Martin F."/>
            <person name="Cullen D."/>
            <person name="Grigoriev I.V."/>
            <person name="Hibbett D.S."/>
        </authorList>
    </citation>
    <scope>NUCLEOTIDE SEQUENCE [LARGE SCALE GENOMIC DNA]</scope>
    <source>
        <strain evidence="9 10">ATCC 11539</strain>
    </source>
</reference>
<evidence type="ECO:0000256" key="4">
    <source>
        <dbReference type="ARBA" id="ARBA00022989"/>
    </source>
</evidence>
<dbReference type="Pfam" id="PF02656">
    <property type="entry name" value="DUF202"/>
    <property type="match status" value="1"/>
</dbReference>
<comment type="subcellular location">
    <subcellularLocation>
        <location evidence="1">Cell membrane</location>
        <topology evidence="1">Multi-pass membrane protein</topology>
    </subcellularLocation>
</comment>
<feature type="transmembrane region" description="Helical" evidence="7">
    <location>
        <begin position="170"/>
        <end position="192"/>
    </location>
</feature>
<evidence type="ECO:0000313" key="9">
    <source>
        <dbReference type="EMBL" id="EPQ54318.1"/>
    </source>
</evidence>